<feature type="compositionally biased region" description="Basic and acidic residues" evidence="1">
    <location>
        <begin position="364"/>
        <end position="377"/>
    </location>
</feature>
<feature type="region of interest" description="Disordered" evidence="1">
    <location>
        <begin position="245"/>
        <end position="288"/>
    </location>
</feature>
<evidence type="ECO:0000313" key="3">
    <source>
        <dbReference type="Proteomes" id="UP000243515"/>
    </source>
</evidence>
<accession>A0A232M3J4</accession>
<gene>
    <name evidence="2" type="ORF">Egran_01258</name>
</gene>
<dbReference type="EMBL" id="NPHW01002665">
    <property type="protein sequence ID" value="OXV10981.1"/>
    <property type="molecule type" value="Genomic_DNA"/>
</dbReference>
<feature type="region of interest" description="Disordered" evidence="1">
    <location>
        <begin position="364"/>
        <end position="385"/>
    </location>
</feature>
<evidence type="ECO:0000313" key="2">
    <source>
        <dbReference type="EMBL" id="OXV10981.1"/>
    </source>
</evidence>
<sequence length="925" mass="103438">MSRKNFEVKNGFSLISTLTRKEGVSTKRSQRNELQQISSANPLQKVQIVRTLSDVAMPRLYLASPETSPAAAVENGMEPLLTMGWSEEDLAERKHHSIQADLSNYTSADAPQPHKPHRNNLHNTKHERPYYVPSPPFDETRQAVENDELPINISSLGEGAELGFYSSGTVSDISIPDMDSPYHYTPILDGLRIYMGSSEDVRQDTTRHDRFETSLDFQCLAADSDHYDLDSPLLISSSEKKRIPLRYKPVPLNSPRSQRPRRGSGQQGQQGQHARLSSDLSMPAAPPKRHLHRILPSVPQSEDLLALDTALQKAVCRGLTTQTTEYDQAVISRCNQEEHRTPSTKSSQEGFKLQPCPLYKAEGKPAKALNETRERIDSSCPGSPWSRITRTHEHCTQTMKTGLRKMLPIPSVLQKMLPEKRPPRKKISTSSITSPIPFASLTTSSSDGIPTDIPDHLPATSSSRTYIHHKSKSASDCQRVASEKLDAAKKIEQILSALVGGPVQLSLPSLGETQDEEALQRLLQLLRDNVSKTLEQSEFKVRVAGRPGTQEIIDILTSPDMSTACPPPRSFSTLFAHGIYELDASPPGRFSRNSFVSKSARQEVPTNVTDTIVLRILQQLDSLQNLLAMAVVNQSVYTVFKRHELELVQSVLWKMSPAAWELCHISIHWDGNISPAENADAPKLYLRHYSRNMHTVAKIKNLFLTYCKSLLRPESVRILSGKTKVGVGRFDEAIFRVWAFCQLFGSGKDREYDIVGQEDWIRGGTLARQQGQTSAAFLNLYDFNSVLFDPPDGFGKGNSGGLALDMLDDMIEIWRCLEFLVHFLHKDTARARRYGIFDEINLASKDRESEEHLLREWTYYILSLGPPAILTLAPLGPHSDVEVAFNRAKLSGWTKWSAPPGGSRSQFLIGILNHFSLPMRGTTKK</sequence>
<proteinExistence type="predicted"/>
<protein>
    <submittedName>
        <fullName evidence="2">Uncharacterized protein</fullName>
    </submittedName>
</protein>
<organism evidence="2 3">
    <name type="scientific">Elaphomyces granulatus</name>
    <dbReference type="NCBI Taxonomy" id="519963"/>
    <lineage>
        <taxon>Eukaryota</taxon>
        <taxon>Fungi</taxon>
        <taxon>Dikarya</taxon>
        <taxon>Ascomycota</taxon>
        <taxon>Pezizomycotina</taxon>
        <taxon>Eurotiomycetes</taxon>
        <taxon>Eurotiomycetidae</taxon>
        <taxon>Eurotiales</taxon>
        <taxon>Elaphomycetaceae</taxon>
        <taxon>Elaphomyces</taxon>
    </lineage>
</organism>
<name>A0A232M3J4_9EURO</name>
<feature type="region of interest" description="Disordered" evidence="1">
    <location>
        <begin position="105"/>
        <end position="129"/>
    </location>
</feature>
<feature type="compositionally biased region" description="Low complexity" evidence="1">
    <location>
        <begin position="263"/>
        <end position="272"/>
    </location>
</feature>
<reference evidence="2 3" key="1">
    <citation type="journal article" date="2015" name="Environ. Microbiol.">
        <title>Metagenome sequence of Elaphomyces granulatus from sporocarp tissue reveals Ascomycota ectomycorrhizal fingerprints of genome expansion and a Proteobacteria-rich microbiome.</title>
        <authorList>
            <person name="Quandt C.A."/>
            <person name="Kohler A."/>
            <person name="Hesse C.N."/>
            <person name="Sharpton T.J."/>
            <person name="Martin F."/>
            <person name="Spatafora J.W."/>
        </authorList>
    </citation>
    <scope>NUCLEOTIDE SEQUENCE [LARGE SCALE GENOMIC DNA]</scope>
    <source>
        <strain evidence="2 3">OSC145934</strain>
    </source>
</reference>
<dbReference type="OrthoDB" id="5376710at2759"/>
<feature type="compositionally biased region" description="Basic residues" evidence="1">
    <location>
        <begin position="114"/>
        <end position="123"/>
    </location>
</feature>
<dbReference type="AlphaFoldDB" id="A0A232M3J4"/>
<comment type="caution">
    <text evidence="2">The sequence shown here is derived from an EMBL/GenBank/DDBJ whole genome shotgun (WGS) entry which is preliminary data.</text>
</comment>
<dbReference type="Proteomes" id="UP000243515">
    <property type="component" value="Unassembled WGS sequence"/>
</dbReference>
<keyword evidence="3" id="KW-1185">Reference proteome</keyword>
<evidence type="ECO:0000256" key="1">
    <source>
        <dbReference type="SAM" id="MobiDB-lite"/>
    </source>
</evidence>